<keyword evidence="4 9" id="KW-0812">Transmembrane</keyword>
<keyword evidence="3" id="KW-1003">Cell membrane</keyword>
<dbReference type="GO" id="GO:0005886">
    <property type="term" value="C:plasma membrane"/>
    <property type="evidence" value="ECO:0007669"/>
    <property type="project" value="UniProtKB-SubCell"/>
</dbReference>
<evidence type="ECO:0000256" key="3">
    <source>
        <dbReference type="ARBA" id="ARBA00022475"/>
    </source>
</evidence>
<keyword evidence="6 9" id="KW-0472">Membrane</keyword>
<name>A0A5D0WNH6_9FIRM</name>
<keyword evidence="10" id="KW-0966">Cell projection</keyword>
<dbReference type="PANTHER" id="PTHR38766:SF1">
    <property type="entry name" value="FLAGELLAR PROTEIN FLIO"/>
    <property type="match status" value="1"/>
</dbReference>
<evidence type="ECO:0000256" key="6">
    <source>
        <dbReference type="ARBA" id="ARBA00023136"/>
    </source>
</evidence>
<evidence type="ECO:0000256" key="4">
    <source>
        <dbReference type="ARBA" id="ARBA00022692"/>
    </source>
</evidence>
<comment type="subcellular location">
    <subcellularLocation>
        <location evidence="1">Bacterial flagellum basal body</location>
    </subcellularLocation>
    <subcellularLocation>
        <location evidence="2">Cell membrane</location>
    </subcellularLocation>
</comment>
<evidence type="ECO:0000313" key="11">
    <source>
        <dbReference type="Proteomes" id="UP000322619"/>
    </source>
</evidence>
<evidence type="ECO:0000256" key="9">
    <source>
        <dbReference type="SAM" id="Phobius"/>
    </source>
</evidence>
<evidence type="ECO:0000256" key="1">
    <source>
        <dbReference type="ARBA" id="ARBA00004117"/>
    </source>
</evidence>
<keyword evidence="7" id="KW-0975">Bacterial flagellum</keyword>
<proteinExistence type="inferred from homology"/>
<protein>
    <submittedName>
        <fullName evidence="10">Flagellar biosynthetic protein FliO</fullName>
    </submittedName>
</protein>
<keyword evidence="5 9" id="KW-1133">Transmembrane helix</keyword>
<evidence type="ECO:0000256" key="7">
    <source>
        <dbReference type="ARBA" id="ARBA00023143"/>
    </source>
</evidence>
<evidence type="ECO:0000256" key="5">
    <source>
        <dbReference type="ARBA" id="ARBA00022989"/>
    </source>
</evidence>
<keyword evidence="10" id="KW-0969">Cilium</keyword>
<evidence type="ECO:0000256" key="2">
    <source>
        <dbReference type="ARBA" id="ARBA00004236"/>
    </source>
</evidence>
<reference evidence="10 11" key="1">
    <citation type="submission" date="2019-08" db="EMBL/GenBank/DDBJ databases">
        <title>Isolation and enrichment of carboxydotrophic bacteria from anaerobic sludge for the production of bio-based chemicals from syngas.</title>
        <authorList>
            <person name="Antares A.L."/>
            <person name="Moreira J."/>
            <person name="Diender M."/>
            <person name="Parshina S.N."/>
            <person name="Stams A.J.M."/>
            <person name="Alves M."/>
            <person name="Alves J.I."/>
            <person name="Sousa D.Z."/>
        </authorList>
    </citation>
    <scope>NUCLEOTIDE SEQUENCE [LARGE SCALE GENOMIC DNA]</scope>
    <source>
        <strain evidence="10 11">JM</strain>
    </source>
</reference>
<organism evidence="10 11">
    <name type="scientific">Acetobacterium wieringae</name>
    <dbReference type="NCBI Taxonomy" id="52694"/>
    <lineage>
        <taxon>Bacteria</taxon>
        <taxon>Bacillati</taxon>
        <taxon>Bacillota</taxon>
        <taxon>Clostridia</taxon>
        <taxon>Eubacteriales</taxon>
        <taxon>Eubacteriaceae</taxon>
        <taxon>Acetobacterium</taxon>
    </lineage>
</organism>
<gene>
    <name evidence="10" type="ORF">FXB42_08635</name>
</gene>
<dbReference type="Pfam" id="PF04347">
    <property type="entry name" value="FliO"/>
    <property type="match status" value="1"/>
</dbReference>
<dbReference type="Proteomes" id="UP000322619">
    <property type="component" value="Unassembled WGS sequence"/>
</dbReference>
<dbReference type="GO" id="GO:0009425">
    <property type="term" value="C:bacterial-type flagellum basal body"/>
    <property type="evidence" value="ECO:0007669"/>
    <property type="project" value="UniProtKB-SubCell"/>
</dbReference>
<evidence type="ECO:0000313" key="10">
    <source>
        <dbReference type="EMBL" id="TYC85922.1"/>
    </source>
</evidence>
<dbReference type="InterPro" id="IPR022781">
    <property type="entry name" value="Flagellar_biosynth_FliO"/>
</dbReference>
<sequence length="125" mass="14258">MKESRFKLGSSDVFSIILALLGTIGVIVLTYYGSRWYIERFIKRPGSLSGEHHMKVIERLIVGKNGSIIIVDIQGVQYLVGVTEHNIQILSQLDEPIPYQKKQELSKESFLSMVKSFSQKEKQNE</sequence>
<comment type="caution">
    <text evidence="10">The sequence shown here is derived from an EMBL/GenBank/DDBJ whole genome shotgun (WGS) entry which is preliminary data.</text>
</comment>
<dbReference type="InterPro" id="IPR052205">
    <property type="entry name" value="FliO/MopB"/>
</dbReference>
<evidence type="ECO:0000256" key="8">
    <source>
        <dbReference type="ARBA" id="ARBA00037937"/>
    </source>
</evidence>
<accession>A0A5D0WNH6</accession>
<comment type="similarity">
    <text evidence="8">Belongs to the FliO/MopB family.</text>
</comment>
<feature type="transmembrane region" description="Helical" evidence="9">
    <location>
        <begin position="13"/>
        <end position="34"/>
    </location>
</feature>
<dbReference type="PANTHER" id="PTHR38766">
    <property type="entry name" value="FLAGELLAR PROTEIN FLIO"/>
    <property type="match status" value="1"/>
</dbReference>
<keyword evidence="10" id="KW-0282">Flagellum</keyword>
<dbReference type="EMBL" id="VSLA01000013">
    <property type="protein sequence ID" value="TYC85922.1"/>
    <property type="molecule type" value="Genomic_DNA"/>
</dbReference>
<dbReference type="GO" id="GO:0044781">
    <property type="term" value="P:bacterial-type flagellum organization"/>
    <property type="evidence" value="ECO:0007669"/>
    <property type="project" value="InterPro"/>
</dbReference>
<dbReference type="OrthoDB" id="1778485at2"/>
<dbReference type="AlphaFoldDB" id="A0A5D0WNH6"/>